<dbReference type="Proteomes" id="UP001236585">
    <property type="component" value="Chromosome"/>
</dbReference>
<dbReference type="EMBL" id="CP126981">
    <property type="protein sequence ID" value="WIM87471.1"/>
    <property type="molecule type" value="Genomic_DNA"/>
</dbReference>
<sequence>MDAPATWAEIRPLLRSILRPATYGSLLKPGDTPPWRIPITTFLHELVAIDLPEARLIVTTDNTTAWGVTGTDLFVAGRENVAALHPPGSYDPGTEGVFVDADQSSYITSAILTPGWLASFAQPNGPRPVAFVPTEDTLVIGYERQDLFDTAAQLYGESDRGASPEALTAAGNALTPYLDAGPHPLRSNAIQARAQAAARQYAEQAGFLAQLYEEQLIETFVAATQLIDTEHGKWSAAVWGEGVLCELPEVDYVFFANDDGRFAVPFSVVIDLVGIQPTPGYFPPRYRVNNWPDPDVMAALRTHAVPVA</sequence>
<proteinExistence type="predicted"/>
<accession>A0ABY8VX12</accession>
<keyword evidence="2" id="KW-1185">Reference proteome</keyword>
<evidence type="ECO:0000313" key="2">
    <source>
        <dbReference type="Proteomes" id="UP001236585"/>
    </source>
</evidence>
<protein>
    <submittedName>
        <fullName evidence="1">Uncharacterized protein</fullName>
    </submittedName>
</protein>
<organism evidence="1 2">
    <name type="scientific">Candidatus Mycobacterium wuenschmannii</name>
    <dbReference type="NCBI Taxonomy" id="3027808"/>
    <lineage>
        <taxon>Bacteria</taxon>
        <taxon>Bacillati</taxon>
        <taxon>Actinomycetota</taxon>
        <taxon>Actinomycetes</taxon>
        <taxon>Mycobacteriales</taxon>
        <taxon>Mycobacteriaceae</taxon>
        <taxon>Mycobacterium</taxon>
    </lineage>
</organism>
<dbReference type="RefSeq" id="WP_285187187.1">
    <property type="nucleotide sequence ID" value="NZ_CP126981.1"/>
</dbReference>
<gene>
    <name evidence="1" type="ORF">PT015_21950</name>
</gene>
<name>A0ABY8VX12_9MYCO</name>
<reference evidence="1 2" key="1">
    <citation type="journal article" date="2023" name="Microbiol. Resour. Announc.">
        <title>Complete Genome Sequence of Mycobacterium wuenschmanii, a novel Nontuberculous Mycobacterium Isolated from a captive population of Amazon Milk Frogs.</title>
        <authorList>
            <person name="Hicks J."/>
            <person name="Zeineldin M."/>
            <person name="Ward H."/>
            <person name="Wuenschmann A."/>
            <person name="Camp P."/>
            <person name="Farrell D."/>
            <person name="Lehman K."/>
            <person name="Thacker T."/>
            <person name="Cuthbert E."/>
        </authorList>
    </citation>
    <scope>NUCLEOTIDE SEQUENCE [LARGE SCALE GENOMIC DNA]</scope>
    <source>
        <strain evidence="1 2">Wuenschmanii</strain>
    </source>
</reference>
<evidence type="ECO:0000313" key="1">
    <source>
        <dbReference type="EMBL" id="WIM87471.1"/>
    </source>
</evidence>